<dbReference type="PROSITE" id="PS50109">
    <property type="entry name" value="HIS_KIN"/>
    <property type="match status" value="1"/>
</dbReference>
<keyword evidence="7 18" id="KW-0597">Phosphoprotein</keyword>
<evidence type="ECO:0000256" key="3">
    <source>
        <dbReference type="ARBA" id="ARBA00004477"/>
    </source>
</evidence>
<evidence type="ECO:0000259" key="21">
    <source>
        <dbReference type="PROSITE" id="PS50046"/>
    </source>
</evidence>
<dbReference type="InterPro" id="IPR036890">
    <property type="entry name" value="HATPase_C_sf"/>
</dbReference>
<evidence type="ECO:0000259" key="23">
    <source>
        <dbReference type="PROSITE" id="PS50110"/>
    </source>
</evidence>
<keyword evidence="19" id="KW-0175">Coiled coil</keyword>
<evidence type="ECO:0000256" key="8">
    <source>
        <dbReference type="ARBA" id="ARBA00022679"/>
    </source>
</evidence>
<keyword evidence="25" id="KW-1185">Reference proteome</keyword>
<evidence type="ECO:0000256" key="7">
    <source>
        <dbReference type="ARBA" id="ARBA00022553"/>
    </source>
</evidence>
<dbReference type="InterPro" id="IPR003018">
    <property type="entry name" value="GAF"/>
</dbReference>
<evidence type="ECO:0000256" key="19">
    <source>
        <dbReference type="SAM" id="Coils"/>
    </source>
</evidence>
<dbReference type="InterPro" id="IPR058544">
    <property type="entry name" value="ETR1_N"/>
</dbReference>
<feature type="domain" description="Response regulatory" evidence="23">
    <location>
        <begin position="828"/>
        <end position="951"/>
    </location>
</feature>
<dbReference type="InterPro" id="IPR003661">
    <property type="entry name" value="HisK_dim/P_dom"/>
</dbReference>
<evidence type="ECO:0000256" key="20">
    <source>
        <dbReference type="SAM" id="Phobius"/>
    </source>
</evidence>
<evidence type="ECO:0000256" key="17">
    <source>
        <dbReference type="ARBA" id="ARBA00023157"/>
    </source>
</evidence>
<keyword evidence="9 20" id="KW-0812">Transmembrane</keyword>
<keyword evidence="15" id="KW-0902">Two-component regulatory system</keyword>
<dbReference type="CDD" id="cd00082">
    <property type="entry name" value="HisKA"/>
    <property type="match status" value="1"/>
</dbReference>
<dbReference type="InterPro" id="IPR003594">
    <property type="entry name" value="HATPase_dom"/>
</dbReference>
<comment type="subcellular location">
    <subcellularLocation>
        <location evidence="3">Endoplasmic reticulum membrane</location>
        <topology evidence="3">Multi-pass membrane protein</topology>
    </subcellularLocation>
</comment>
<evidence type="ECO:0000256" key="10">
    <source>
        <dbReference type="ARBA" id="ARBA00022745"/>
    </source>
</evidence>
<evidence type="ECO:0000256" key="1">
    <source>
        <dbReference type="ARBA" id="ARBA00000085"/>
    </source>
</evidence>
<feature type="domain" description="Histidine kinase" evidence="22">
    <location>
        <begin position="575"/>
        <end position="803"/>
    </location>
</feature>
<dbReference type="PANTHER" id="PTHR45339">
    <property type="entry name" value="HYBRID SIGNAL TRANSDUCTION HISTIDINE KINASE J"/>
    <property type="match status" value="1"/>
</dbReference>
<dbReference type="Pfam" id="PF01590">
    <property type="entry name" value="GAF"/>
    <property type="match status" value="2"/>
</dbReference>
<evidence type="ECO:0000256" key="16">
    <source>
        <dbReference type="ARBA" id="ARBA00023136"/>
    </source>
</evidence>
<dbReference type="InterPro" id="IPR029016">
    <property type="entry name" value="GAF-like_dom_sf"/>
</dbReference>
<evidence type="ECO:0000256" key="11">
    <source>
        <dbReference type="ARBA" id="ARBA00022777"/>
    </source>
</evidence>
<dbReference type="Pfam" id="PF00072">
    <property type="entry name" value="Response_reg"/>
    <property type="match status" value="1"/>
</dbReference>
<name>A0ABZ2UWL3_9CYAN</name>
<keyword evidence="14" id="KW-0186">Copper</keyword>
<dbReference type="SUPFAM" id="SSF55781">
    <property type="entry name" value="GAF domain-like"/>
    <property type="match status" value="2"/>
</dbReference>
<dbReference type="Gene3D" id="3.30.565.10">
    <property type="entry name" value="Histidine kinase-like ATPase, C-terminal domain"/>
    <property type="match status" value="1"/>
</dbReference>
<dbReference type="InterPro" id="IPR011006">
    <property type="entry name" value="CheY-like_superfamily"/>
</dbReference>
<dbReference type="Gene3D" id="3.30.450.40">
    <property type="match status" value="2"/>
</dbReference>
<evidence type="ECO:0000256" key="2">
    <source>
        <dbReference type="ARBA" id="ARBA00001935"/>
    </source>
</evidence>
<protein>
    <recommendedName>
        <fullName evidence="6">histidine kinase</fullName>
        <ecNumber evidence="6">2.7.13.3</ecNumber>
    </recommendedName>
</protein>
<dbReference type="EMBL" id="CP150886">
    <property type="protein sequence ID" value="WZB89807.1"/>
    <property type="molecule type" value="Genomic_DNA"/>
</dbReference>
<dbReference type="Gene3D" id="1.10.287.130">
    <property type="match status" value="1"/>
</dbReference>
<dbReference type="SUPFAM" id="SSF55874">
    <property type="entry name" value="ATPase domain of HSP90 chaperone/DNA topoisomerase II/histidine kinase"/>
    <property type="match status" value="1"/>
</dbReference>
<dbReference type="InterPro" id="IPR004358">
    <property type="entry name" value="Sig_transdc_His_kin-like_C"/>
</dbReference>
<evidence type="ECO:0000256" key="15">
    <source>
        <dbReference type="ARBA" id="ARBA00023012"/>
    </source>
</evidence>
<comment type="similarity">
    <text evidence="4">In the N-terminal section; belongs to the phytochrome family.</text>
</comment>
<evidence type="ECO:0000256" key="12">
    <source>
        <dbReference type="ARBA" id="ARBA00022824"/>
    </source>
</evidence>
<dbReference type="CDD" id="cd17546">
    <property type="entry name" value="REC_hyHK_CKI1_RcsC-like"/>
    <property type="match status" value="1"/>
</dbReference>
<proteinExistence type="inferred from homology"/>
<dbReference type="SMART" id="SM00388">
    <property type="entry name" value="HisKA"/>
    <property type="match status" value="1"/>
</dbReference>
<evidence type="ECO:0000256" key="5">
    <source>
        <dbReference type="ARBA" id="ARBA00009842"/>
    </source>
</evidence>
<gene>
    <name evidence="24" type="ORF">WJM97_08980</name>
</gene>
<evidence type="ECO:0000256" key="9">
    <source>
        <dbReference type="ARBA" id="ARBA00022692"/>
    </source>
</evidence>
<keyword evidence="17" id="KW-1015">Disulfide bond</keyword>
<feature type="modified residue" description="4-aspartylphosphate" evidence="18">
    <location>
        <position position="877"/>
    </location>
</feature>
<evidence type="ECO:0000313" key="25">
    <source>
        <dbReference type="Proteomes" id="UP001483337"/>
    </source>
</evidence>
<keyword evidence="16 20" id="KW-0472">Membrane</keyword>
<dbReference type="PROSITE" id="PS50110">
    <property type="entry name" value="RESPONSE_REGULATORY"/>
    <property type="match status" value="1"/>
</dbReference>
<dbReference type="Pfam" id="PF00512">
    <property type="entry name" value="HisKA"/>
    <property type="match status" value="1"/>
</dbReference>
<dbReference type="PANTHER" id="PTHR45339:SF1">
    <property type="entry name" value="HYBRID SIGNAL TRANSDUCTION HISTIDINE KINASE J"/>
    <property type="match status" value="1"/>
</dbReference>
<keyword evidence="8" id="KW-0808">Transferase</keyword>
<dbReference type="Pfam" id="PF02518">
    <property type="entry name" value="HATPase_c"/>
    <property type="match status" value="1"/>
</dbReference>
<evidence type="ECO:0000256" key="13">
    <source>
        <dbReference type="ARBA" id="ARBA00022989"/>
    </source>
</evidence>
<dbReference type="CDD" id="cd16922">
    <property type="entry name" value="HATPase_EvgS-ArcB-TorS-like"/>
    <property type="match status" value="1"/>
</dbReference>
<keyword evidence="12" id="KW-0256">Endoplasmic reticulum</keyword>
<dbReference type="SMART" id="SM00065">
    <property type="entry name" value="GAF"/>
    <property type="match status" value="2"/>
</dbReference>
<feature type="domain" description="Phytochrome chromophore attachment site" evidence="21">
    <location>
        <begin position="370"/>
        <end position="534"/>
    </location>
</feature>
<dbReference type="SUPFAM" id="SSF52172">
    <property type="entry name" value="CheY-like"/>
    <property type="match status" value="1"/>
</dbReference>
<comment type="cofactor">
    <cofactor evidence="2">
        <name>Cu cation</name>
        <dbReference type="ChEBI" id="CHEBI:23378"/>
    </cofactor>
</comment>
<keyword evidence="10" id="KW-0936">Ethylene signaling pathway</keyword>
<evidence type="ECO:0000256" key="18">
    <source>
        <dbReference type="PROSITE-ProRule" id="PRU00169"/>
    </source>
</evidence>
<feature type="transmembrane region" description="Helical" evidence="20">
    <location>
        <begin position="68"/>
        <end position="90"/>
    </location>
</feature>
<comment type="similarity">
    <text evidence="5">Belongs to the ethylene receptor family.</text>
</comment>
<evidence type="ECO:0000313" key="24">
    <source>
        <dbReference type="EMBL" id="WZB89807.1"/>
    </source>
</evidence>
<dbReference type="InterPro" id="IPR016132">
    <property type="entry name" value="Phyto_chromo_attachment"/>
</dbReference>
<comment type="catalytic activity">
    <reaction evidence="1">
        <text>ATP + protein L-histidine = ADP + protein N-phospho-L-histidine.</text>
        <dbReference type="EC" id="2.7.13.3"/>
    </reaction>
</comment>
<evidence type="ECO:0000256" key="14">
    <source>
        <dbReference type="ARBA" id="ARBA00023008"/>
    </source>
</evidence>
<accession>A0ABZ2UWL3</accession>
<dbReference type="SMART" id="SM00387">
    <property type="entry name" value="HATPase_c"/>
    <property type="match status" value="1"/>
</dbReference>
<dbReference type="SUPFAM" id="SSF47384">
    <property type="entry name" value="Homodimeric domain of signal transducing histidine kinase"/>
    <property type="match status" value="1"/>
</dbReference>
<dbReference type="InterPro" id="IPR036097">
    <property type="entry name" value="HisK_dim/P_sf"/>
</dbReference>
<keyword evidence="11" id="KW-0418">Kinase</keyword>
<dbReference type="InterPro" id="IPR001789">
    <property type="entry name" value="Sig_transdc_resp-reg_receiver"/>
</dbReference>
<feature type="transmembrane region" description="Helical" evidence="20">
    <location>
        <begin position="35"/>
        <end position="56"/>
    </location>
</feature>
<dbReference type="PROSITE" id="PS50046">
    <property type="entry name" value="PHYTOCHROME_2"/>
    <property type="match status" value="1"/>
</dbReference>
<dbReference type="SMART" id="SM00448">
    <property type="entry name" value="REC"/>
    <property type="match status" value="1"/>
</dbReference>
<feature type="coiled-coil region" evidence="19">
    <location>
        <begin position="541"/>
        <end position="575"/>
    </location>
</feature>
<sequence length="1044" mass="117729">MAGTILLVTNTLASNYYIPHGHCYLWQTPLVGLHLVSDLLIAIAYFSIPAMLIYFVKKREDIPFSNVFILFGAFIILCGVGHLLDIWTLWHPNYWISGIERALTALVSCYTALQLVELLPKFLALRTPEQLEKINQELQQQIAERKRAEETLQSIVIGTATVTGEEFFKALARNLAEALNTSYVLVSEFADNSQQKLRTIALWNTTDLVENIEYELTGTPCQVVLEKKMICSYANNLQESFPNAPLLKEIDAQGYVGIPLLDVNQQIIGNLCIIDVKPVITNERTQAILSIFAARAAAELQRKWAEEEKRQAYNSLETRIKERTVALVAANNALENEISERVAVETTLRVMAEREKAINGIILRMRQTLDLESIFTVTTHELRHTLACDRVLIYRFNPDWSGKLVSESVTEDWNMMLPGRADDPQLTQVAVDDQNCITTKLSTAEVISRDTYLKENQGGSLNKKNSYCCVTDIYTAGFNDCYLNLLEELQARAYIITPIFCKHQLWGLLAVYQNDQPRQWQNAEIGIVTQIGNQLGVAVQQAELFAQVQKQAEELQIAKDEADAANRAKSEFLANMSHELRTPLNAILGFTQLMQQDQSFSSDHRRYIEIINNSGEHLLSLINDVLEMSKIEAGRTTLCETEFDLHKLLFSLAAMLQLKAKAKGLKLNFDYDVNLPQYIKSDENKLRQVLINLLGNAIKFTAKGSIILRAKQINDHQTGESNSSSMINLKFEVEDTGLGIESAEIGQLFQPFQQAKAGQISKEGTGLGLRISQKFVELMGGEITVSSQVDKGSCFSFNIQTSIAQEKTDDKLLNFDDVVGIAPEQHYRILIVEDNATNRLLLRQILKNLGLEVHEAENGQVAIAVWQEYKPDLIFMDMQMPILDGYAATQQIRFQEQELTVGIKPEKTKIIALTASAFAEQRQHTLMAGCDDFVSKPFRREEILSTLSEHLQIQFLYQKHLENENIQTTTEQPEFILDSTVLGIMPSEWINELNFAAAQGNDDRCIELVAEIPTAQTSLIAALTKLIEHYQFDQLMILTQVSNK</sequence>
<dbReference type="PRINTS" id="PR00344">
    <property type="entry name" value="BCTRLSENSOR"/>
</dbReference>
<evidence type="ECO:0000259" key="22">
    <source>
        <dbReference type="PROSITE" id="PS50109"/>
    </source>
</evidence>
<dbReference type="RefSeq" id="WP_353932702.1">
    <property type="nucleotide sequence ID" value="NZ_CP150886.1"/>
</dbReference>
<evidence type="ECO:0000256" key="6">
    <source>
        <dbReference type="ARBA" id="ARBA00012438"/>
    </source>
</evidence>
<dbReference type="Proteomes" id="UP001483337">
    <property type="component" value="Chromosome"/>
</dbReference>
<dbReference type="Pfam" id="PF25487">
    <property type="entry name" value="ETR1_N"/>
    <property type="match status" value="1"/>
</dbReference>
<dbReference type="Gene3D" id="3.40.50.2300">
    <property type="match status" value="1"/>
</dbReference>
<reference evidence="24 25" key="1">
    <citation type="submission" date="2024-04" db="EMBL/GenBank/DDBJ databases">
        <title>Okeanomitos corallinicola gen. &amp; sp. nov. (Nostocales, Cyanobacteria), a new toxic marine heterocyst-forming cyanobacterium from a coral reef.</title>
        <authorList>
            <person name="Li H."/>
            <person name="Li R."/>
            <person name="Kang J."/>
            <person name="Hii K.S."/>
            <person name="Mohamed H.F."/>
            <person name="Xu X."/>
            <person name="Luo Z."/>
        </authorList>
    </citation>
    <scope>NUCLEOTIDE SEQUENCE [LARGE SCALE GENOMIC DNA]</scope>
    <source>
        <strain evidence="24 25">TIOX110</strain>
    </source>
</reference>
<evidence type="ECO:0000256" key="4">
    <source>
        <dbReference type="ARBA" id="ARBA00006402"/>
    </source>
</evidence>
<organism evidence="24 25">
    <name type="scientific">Okeanomitos corallinicola TIOX110</name>
    <dbReference type="NCBI Taxonomy" id="3133117"/>
    <lineage>
        <taxon>Bacteria</taxon>
        <taxon>Bacillati</taxon>
        <taxon>Cyanobacteriota</taxon>
        <taxon>Cyanophyceae</taxon>
        <taxon>Nostocales</taxon>
        <taxon>Aphanizomenonaceae</taxon>
        <taxon>Okeanomitos</taxon>
    </lineage>
</organism>
<dbReference type="InterPro" id="IPR005467">
    <property type="entry name" value="His_kinase_dom"/>
</dbReference>
<keyword evidence="13 20" id="KW-1133">Transmembrane helix</keyword>
<dbReference type="EC" id="2.7.13.3" evidence="6"/>